<dbReference type="Gene3D" id="3.40.366.10">
    <property type="entry name" value="Malonyl-Coenzyme A Acyl Carrier Protein, domain 2"/>
    <property type="match status" value="1"/>
</dbReference>
<evidence type="ECO:0000313" key="4">
    <source>
        <dbReference type="EMBL" id="CAF3905527.1"/>
    </source>
</evidence>
<feature type="compositionally biased region" description="Acidic residues" evidence="1">
    <location>
        <begin position="99"/>
        <end position="111"/>
    </location>
</feature>
<evidence type="ECO:0000256" key="1">
    <source>
        <dbReference type="SAM" id="MobiDB-lite"/>
    </source>
</evidence>
<organism evidence="3 5">
    <name type="scientific">Rotaria sordida</name>
    <dbReference type="NCBI Taxonomy" id="392033"/>
    <lineage>
        <taxon>Eukaryota</taxon>
        <taxon>Metazoa</taxon>
        <taxon>Spiralia</taxon>
        <taxon>Gnathifera</taxon>
        <taxon>Rotifera</taxon>
        <taxon>Eurotatoria</taxon>
        <taxon>Bdelloidea</taxon>
        <taxon>Philodinida</taxon>
        <taxon>Philodinidae</taxon>
        <taxon>Rotaria</taxon>
    </lineage>
</organism>
<dbReference type="InterPro" id="IPR001227">
    <property type="entry name" value="Ac_transferase_dom_sf"/>
</dbReference>
<dbReference type="Pfam" id="PF00698">
    <property type="entry name" value="Acyl_transf_1"/>
    <property type="match status" value="1"/>
</dbReference>
<evidence type="ECO:0000313" key="3">
    <source>
        <dbReference type="EMBL" id="CAF1113589.1"/>
    </source>
</evidence>
<dbReference type="AlphaFoldDB" id="A0A814Q2F8"/>
<dbReference type="EMBL" id="CAJNOT010000939">
    <property type="protein sequence ID" value="CAF1113589.1"/>
    <property type="molecule type" value="Genomic_DNA"/>
</dbReference>
<dbReference type="PANTHER" id="PTHR47170:SF2">
    <property type="entry name" value="MALONYL-COA:ACP TRANSACYLASE (MAT) DOMAIN-CONTAINING PROTEIN"/>
    <property type="match status" value="1"/>
</dbReference>
<feature type="domain" description="Malonyl-CoA:ACP transacylase (MAT)" evidence="2">
    <location>
        <begin position="129"/>
        <end position="461"/>
    </location>
</feature>
<name>A0A814Q2F8_9BILA</name>
<gene>
    <name evidence="4" type="ORF">JBS370_LOCUS21113</name>
    <name evidence="3" type="ORF">ZHD862_LOCUS18250</name>
</gene>
<dbReference type="InterPro" id="IPR052760">
    <property type="entry name" value="Mitochondrial_malonyltrans"/>
</dbReference>
<dbReference type="SUPFAM" id="SSF52151">
    <property type="entry name" value="FabD/lysophospholipase-like"/>
    <property type="match status" value="1"/>
</dbReference>
<dbReference type="Gene3D" id="3.30.70.250">
    <property type="entry name" value="Malonyl-CoA ACP transacylase, ACP-binding"/>
    <property type="match status" value="1"/>
</dbReference>
<feature type="region of interest" description="Disordered" evidence="1">
    <location>
        <begin position="89"/>
        <end position="116"/>
    </location>
</feature>
<dbReference type="InterPro" id="IPR016035">
    <property type="entry name" value="Acyl_Trfase/lysoPLipase"/>
</dbReference>
<dbReference type="Proteomes" id="UP000663836">
    <property type="component" value="Unassembled WGS sequence"/>
</dbReference>
<sequence>MVLFRYSLELCSRYRLLSQQIRFLHRSTYLLARGIRHSVEHPPISTSSFTNLNQNISIDNDDNNNNNNQMSIQEQFARLELQRLEQESKQIKDESSSFVDEDNLNQEEFENEEKLSRPFIDPSTTSIILFPGQGTQFIGMGQQVINYPNVKEMFNIAHRILGYDLYSKCINGPIEELNQTLYAQPAIYVTSLAAVQKLKNENQKAVENCVVTAGFSIGEITALVFAGCMTYEDGLRLIKIRAEAMQTASNEVNSGMMSVFVGRETKLTLAIEAAREWCNKYMKIDIPCIQIANHMYAECKVLAGHKEALQFIAHNYKVFGIRRIKYLSVSGAFHTPLMASAKLKLIKALDKIDMQPPLIQVMSNVTGKRHSNDVATIKRSLSQQLTKCVLWEQSIHKMYQRAKHESYPNTFECGPGRQLGYLLRLNNNKAYQQYHHKEKKLLNKLQQKNHCTTSPTTPRNTEQRCELVVIDFVSHCIDILSDSKYRRNCSY</sequence>
<comment type="caution">
    <text evidence="3">The sequence shown here is derived from an EMBL/GenBank/DDBJ whole genome shotgun (WGS) entry which is preliminary data.</text>
</comment>
<reference evidence="3" key="1">
    <citation type="submission" date="2021-02" db="EMBL/GenBank/DDBJ databases">
        <authorList>
            <person name="Nowell W R."/>
        </authorList>
    </citation>
    <scope>NUCLEOTIDE SEQUENCE</scope>
</reference>
<dbReference type="InterPro" id="IPR014043">
    <property type="entry name" value="Acyl_transferase_dom"/>
</dbReference>
<dbReference type="SMART" id="SM00827">
    <property type="entry name" value="PKS_AT"/>
    <property type="match status" value="1"/>
</dbReference>
<evidence type="ECO:0000259" key="2">
    <source>
        <dbReference type="SMART" id="SM00827"/>
    </source>
</evidence>
<protein>
    <recommendedName>
        <fullName evidence="2">Malonyl-CoA:ACP transacylase (MAT) domain-containing protein</fullName>
    </recommendedName>
</protein>
<dbReference type="GO" id="GO:0016740">
    <property type="term" value="F:transferase activity"/>
    <property type="evidence" value="ECO:0007669"/>
    <property type="project" value="InterPro"/>
</dbReference>
<accession>A0A814Q2F8</accession>
<dbReference type="Proteomes" id="UP000663864">
    <property type="component" value="Unassembled WGS sequence"/>
</dbReference>
<dbReference type="EMBL" id="CAJOBD010002752">
    <property type="protein sequence ID" value="CAF3905527.1"/>
    <property type="molecule type" value="Genomic_DNA"/>
</dbReference>
<dbReference type="PANTHER" id="PTHR47170">
    <property type="entry name" value="MALONYL-COA ACP TRANSACYLASE, ACP-BINDING"/>
    <property type="match status" value="1"/>
</dbReference>
<evidence type="ECO:0000313" key="5">
    <source>
        <dbReference type="Proteomes" id="UP000663864"/>
    </source>
</evidence>
<proteinExistence type="predicted"/>